<feature type="domain" description="Major facilitator superfamily (MFS) profile" evidence="10">
    <location>
        <begin position="20"/>
        <end position="401"/>
    </location>
</feature>
<evidence type="ECO:0000256" key="2">
    <source>
        <dbReference type="ARBA" id="ARBA00006523"/>
    </source>
</evidence>
<feature type="transmembrane region" description="Helical" evidence="9">
    <location>
        <begin position="155"/>
        <end position="173"/>
    </location>
</feature>
<gene>
    <name evidence="11" type="ORF">ACFOSB_18665</name>
</gene>
<feature type="transmembrane region" description="Helical" evidence="9">
    <location>
        <begin position="55"/>
        <end position="76"/>
    </location>
</feature>
<dbReference type="RefSeq" id="WP_322472169.1">
    <property type="nucleotide sequence ID" value="NZ_JBHRZG010000024.1"/>
</dbReference>
<feature type="transmembrane region" description="Helical" evidence="9">
    <location>
        <begin position="378"/>
        <end position="396"/>
    </location>
</feature>
<feature type="transmembrane region" description="Helical" evidence="9">
    <location>
        <begin position="179"/>
        <end position="196"/>
    </location>
</feature>
<accession>A0ABV7ZFK5</accession>
<dbReference type="InterPro" id="IPR036259">
    <property type="entry name" value="MFS_trans_sf"/>
</dbReference>
<evidence type="ECO:0000256" key="5">
    <source>
        <dbReference type="ARBA" id="ARBA00022597"/>
    </source>
</evidence>
<feature type="transmembrane region" description="Helical" evidence="9">
    <location>
        <begin position="112"/>
        <end position="134"/>
    </location>
</feature>
<evidence type="ECO:0000256" key="7">
    <source>
        <dbReference type="ARBA" id="ARBA00022989"/>
    </source>
</evidence>
<dbReference type="CDD" id="cd17471">
    <property type="entry name" value="MFS_Set"/>
    <property type="match status" value="1"/>
</dbReference>
<dbReference type="Pfam" id="PF07690">
    <property type="entry name" value="MFS_1"/>
    <property type="match status" value="1"/>
</dbReference>
<dbReference type="InterPro" id="IPR020846">
    <property type="entry name" value="MFS_dom"/>
</dbReference>
<evidence type="ECO:0000256" key="3">
    <source>
        <dbReference type="ARBA" id="ARBA00022448"/>
    </source>
</evidence>
<feature type="transmembrane region" description="Helical" evidence="9">
    <location>
        <begin position="21"/>
        <end position="43"/>
    </location>
</feature>
<evidence type="ECO:0000256" key="1">
    <source>
        <dbReference type="ARBA" id="ARBA00004651"/>
    </source>
</evidence>
<sequence>MTTHTPSARAILPALLRLPGFTGLALSVFFLGFGVSLSGPFLALYGVQRIGMTPLLLGVFLTLNAVSAVLLSTRLARWSDRLSNRRPLVLFTLAMAAAGQAGLAAAHSFAAALLVGVLVMGLGAAAFPQLFAYARTQMSTVPGDLAERGQTVLRSMFSLAFVVGPGLGAAALARLGFPGVFLLAAACLLLAAIPVWRSRSVALPATPAGHTVTLARSATPARPITWVSVAFVMYGMSMVMAMTMFPLFITDTLSGTTSQVGFLISLCALLEIPIMLALVTLRRLPGVEWMVKAAMGVFAIHFVMIFLAQGLGLLVAAQVIRAVVLAILAGLGMTYFQQLMPGRVSAATTLFSNTLNVGSMLAGIVSGTIAQVFGYRDVYIVCAVLTAAAWVVMQVITRPRAAVVAEP</sequence>
<comment type="similarity">
    <text evidence="2">Belongs to the major facilitator superfamily. Set transporter family.</text>
</comment>
<evidence type="ECO:0000313" key="12">
    <source>
        <dbReference type="Proteomes" id="UP001595803"/>
    </source>
</evidence>
<keyword evidence="12" id="KW-1185">Reference proteome</keyword>
<evidence type="ECO:0000259" key="10">
    <source>
        <dbReference type="PROSITE" id="PS50850"/>
    </source>
</evidence>
<keyword evidence="3" id="KW-0813">Transport</keyword>
<keyword evidence="7 9" id="KW-1133">Transmembrane helix</keyword>
<feature type="transmembrane region" description="Helical" evidence="9">
    <location>
        <begin position="88"/>
        <end position="106"/>
    </location>
</feature>
<name>A0ABV7ZFK5_9DEIO</name>
<keyword evidence="4" id="KW-1003">Cell membrane</keyword>
<feature type="transmembrane region" description="Helical" evidence="9">
    <location>
        <begin position="348"/>
        <end position="372"/>
    </location>
</feature>
<dbReference type="InterPro" id="IPR011701">
    <property type="entry name" value="MFS"/>
</dbReference>
<keyword evidence="8 9" id="KW-0472">Membrane</keyword>
<dbReference type="SUPFAM" id="SSF103473">
    <property type="entry name" value="MFS general substrate transporter"/>
    <property type="match status" value="1"/>
</dbReference>
<dbReference type="Proteomes" id="UP001595803">
    <property type="component" value="Unassembled WGS sequence"/>
</dbReference>
<proteinExistence type="inferred from homology"/>
<evidence type="ECO:0000256" key="6">
    <source>
        <dbReference type="ARBA" id="ARBA00022692"/>
    </source>
</evidence>
<dbReference type="EMBL" id="JBHRZG010000024">
    <property type="protein sequence ID" value="MFC3834886.1"/>
    <property type="molecule type" value="Genomic_DNA"/>
</dbReference>
<dbReference type="Gene3D" id="1.20.1250.20">
    <property type="entry name" value="MFS general substrate transporter like domains"/>
    <property type="match status" value="2"/>
</dbReference>
<evidence type="ECO:0000256" key="9">
    <source>
        <dbReference type="SAM" id="Phobius"/>
    </source>
</evidence>
<feature type="transmembrane region" description="Helical" evidence="9">
    <location>
        <begin position="260"/>
        <end position="281"/>
    </location>
</feature>
<feature type="transmembrane region" description="Helical" evidence="9">
    <location>
        <begin position="293"/>
        <end position="313"/>
    </location>
</feature>
<comment type="subcellular location">
    <subcellularLocation>
        <location evidence="1">Cell membrane</location>
        <topology evidence="1">Multi-pass membrane protein</topology>
    </subcellularLocation>
</comment>
<evidence type="ECO:0000256" key="4">
    <source>
        <dbReference type="ARBA" id="ARBA00022475"/>
    </source>
</evidence>
<keyword evidence="5" id="KW-0762">Sugar transport</keyword>
<dbReference type="PROSITE" id="PS50850">
    <property type="entry name" value="MFS"/>
    <property type="match status" value="1"/>
</dbReference>
<dbReference type="PANTHER" id="PTHR23535">
    <property type="entry name" value="SUGAR EFFLUX TRANSPORTER A-RELATED"/>
    <property type="match status" value="1"/>
</dbReference>
<evidence type="ECO:0000313" key="11">
    <source>
        <dbReference type="EMBL" id="MFC3834886.1"/>
    </source>
</evidence>
<feature type="transmembrane region" description="Helical" evidence="9">
    <location>
        <begin position="224"/>
        <end position="248"/>
    </location>
</feature>
<protein>
    <submittedName>
        <fullName evidence="11">Sugar efflux transporter</fullName>
    </submittedName>
</protein>
<evidence type="ECO:0000256" key="8">
    <source>
        <dbReference type="ARBA" id="ARBA00023136"/>
    </source>
</evidence>
<dbReference type="PANTHER" id="PTHR23535:SF2">
    <property type="entry name" value="SUGAR EFFLUX TRANSPORTER A-RELATED"/>
    <property type="match status" value="1"/>
</dbReference>
<keyword evidence="6 9" id="KW-0812">Transmembrane</keyword>
<organism evidence="11 12">
    <name type="scientific">Deinococcus rufus</name>
    <dbReference type="NCBI Taxonomy" id="2136097"/>
    <lineage>
        <taxon>Bacteria</taxon>
        <taxon>Thermotogati</taxon>
        <taxon>Deinococcota</taxon>
        <taxon>Deinococci</taxon>
        <taxon>Deinococcales</taxon>
        <taxon>Deinococcaceae</taxon>
        <taxon>Deinococcus</taxon>
    </lineage>
</organism>
<reference evidence="12" key="1">
    <citation type="journal article" date="2019" name="Int. J. Syst. Evol. Microbiol.">
        <title>The Global Catalogue of Microorganisms (GCM) 10K type strain sequencing project: providing services to taxonomists for standard genome sequencing and annotation.</title>
        <authorList>
            <consortium name="The Broad Institute Genomics Platform"/>
            <consortium name="The Broad Institute Genome Sequencing Center for Infectious Disease"/>
            <person name="Wu L."/>
            <person name="Ma J."/>
        </authorList>
    </citation>
    <scope>NUCLEOTIDE SEQUENCE [LARGE SCALE GENOMIC DNA]</scope>
    <source>
        <strain evidence="12">CCTCC AB 2017081</strain>
    </source>
</reference>
<comment type="caution">
    <text evidence="11">The sequence shown here is derived from an EMBL/GenBank/DDBJ whole genome shotgun (WGS) entry which is preliminary data.</text>
</comment>